<reference evidence="2 3" key="1">
    <citation type="submission" date="2018-04" db="EMBL/GenBank/DDBJ databases">
        <title>Paenibacillus taichungensis Genome sequencing and assembly.</title>
        <authorList>
            <person name="Xu J."/>
            <person name="Rensing C."/>
            <person name="Mazhar H.S."/>
        </authorList>
    </citation>
    <scope>NUCLEOTIDE SEQUENCE [LARGE SCALE GENOMIC DNA]</scope>
    <source>
        <strain evidence="2 3">NC1</strain>
    </source>
</reference>
<dbReference type="Proteomes" id="UP000250642">
    <property type="component" value="Unassembled WGS sequence"/>
</dbReference>
<dbReference type="EMBL" id="QEVW01000026">
    <property type="protein sequence ID" value="RAW10115.1"/>
    <property type="molecule type" value="Genomic_DNA"/>
</dbReference>
<evidence type="ECO:0000256" key="1">
    <source>
        <dbReference type="SAM" id="SignalP"/>
    </source>
</evidence>
<protein>
    <submittedName>
        <fullName evidence="2">Uncharacterized protein</fullName>
    </submittedName>
</protein>
<organism evidence="2 3">
    <name type="scientific">Paenibacillus taichungensis</name>
    <dbReference type="NCBI Taxonomy" id="484184"/>
    <lineage>
        <taxon>Bacteria</taxon>
        <taxon>Bacillati</taxon>
        <taxon>Bacillota</taxon>
        <taxon>Bacilli</taxon>
        <taxon>Bacillales</taxon>
        <taxon>Paenibacillaceae</taxon>
        <taxon>Paenibacillus</taxon>
    </lineage>
</organism>
<keyword evidence="1" id="KW-0732">Signal</keyword>
<dbReference type="PROSITE" id="PS51257">
    <property type="entry name" value="PROKAR_LIPOPROTEIN"/>
    <property type="match status" value="1"/>
</dbReference>
<evidence type="ECO:0000313" key="2">
    <source>
        <dbReference type="EMBL" id="RAW10115.1"/>
    </source>
</evidence>
<gene>
    <name evidence="2" type="ORF">DC345_29035</name>
</gene>
<proteinExistence type="predicted"/>
<accession>A0A329QCI9</accession>
<dbReference type="RefSeq" id="WP_113056086.1">
    <property type="nucleotide sequence ID" value="NZ_QEVW01000026.1"/>
</dbReference>
<feature type="chain" id="PRO_5016398368" evidence="1">
    <location>
        <begin position="21"/>
        <end position="132"/>
    </location>
</feature>
<dbReference type="AlphaFoldDB" id="A0A329QCI9"/>
<comment type="caution">
    <text evidence="2">The sequence shown here is derived from an EMBL/GenBank/DDBJ whole genome shotgun (WGS) entry which is preliminary data.</text>
</comment>
<feature type="signal peptide" evidence="1">
    <location>
        <begin position="1"/>
        <end position="20"/>
    </location>
</feature>
<sequence>MKKILIFLFSLSLISLSACSSTKKVELTLTSPLEGAKLETTQLHIAGSISDQDISYFFYQIEDGHSFVGSGKIAIDEGKFDEIVEFSAPSNGNGMVNFYLDEDHNGTFDEETDTEKVLHSVSITFDETIVQR</sequence>
<evidence type="ECO:0000313" key="3">
    <source>
        <dbReference type="Proteomes" id="UP000250642"/>
    </source>
</evidence>
<name>A0A329QCI9_9BACL</name>